<dbReference type="Pfam" id="PF11174">
    <property type="entry name" value="DUF2970"/>
    <property type="match status" value="1"/>
</dbReference>
<proteinExistence type="predicted"/>
<dbReference type="EMBL" id="VTPY01000001">
    <property type="protein sequence ID" value="KAA0014648.1"/>
    <property type="molecule type" value="Genomic_DNA"/>
</dbReference>
<evidence type="ECO:0000313" key="3">
    <source>
        <dbReference type="Proteomes" id="UP000486760"/>
    </source>
</evidence>
<sequence>MWEVIKSVLAAFLGVQREQQRLKDFERGNPVAFIVTGIVLAAVLVGLIALVAVLAAG</sequence>
<dbReference type="InterPro" id="IPR021344">
    <property type="entry name" value="DUF2970"/>
</dbReference>
<dbReference type="Proteomes" id="UP000486760">
    <property type="component" value="Unassembled WGS sequence"/>
</dbReference>
<keyword evidence="3" id="KW-1185">Reference proteome</keyword>
<accession>A0A7V7G6H7</accession>
<gene>
    <name evidence="2" type="ORF">F0A17_03135</name>
</gene>
<organism evidence="2 3">
    <name type="scientific">Billgrantia pellis</name>
    <dbReference type="NCBI Taxonomy" id="2606936"/>
    <lineage>
        <taxon>Bacteria</taxon>
        <taxon>Pseudomonadati</taxon>
        <taxon>Pseudomonadota</taxon>
        <taxon>Gammaproteobacteria</taxon>
        <taxon>Oceanospirillales</taxon>
        <taxon>Halomonadaceae</taxon>
        <taxon>Billgrantia</taxon>
    </lineage>
</organism>
<evidence type="ECO:0000256" key="1">
    <source>
        <dbReference type="SAM" id="Phobius"/>
    </source>
</evidence>
<keyword evidence="1" id="KW-0472">Membrane</keyword>
<dbReference type="AlphaFoldDB" id="A0A7V7G6H7"/>
<feature type="transmembrane region" description="Helical" evidence="1">
    <location>
        <begin position="31"/>
        <end position="56"/>
    </location>
</feature>
<keyword evidence="1" id="KW-0812">Transmembrane</keyword>
<keyword evidence="1" id="KW-1133">Transmembrane helix</keyword>
<comment type="caution">
    <text evidence="2">The sequence shown here is derived from an EMBL/GenBank/DDBJ whole genome shotgun (WGS) entry which is preliminary data.</text>
</comment>
<dbReference type="RefSeq" id="WP_149326858.1">
    <property type="nucleotide sequence ID" value="NZ_VTPY01000001.1"/>
</dbReference>
<reference evidence="2 3" key="1">
    <citation type="submission" date="2019-08" db="EMBL/GenBank/DDBJ databases">
        <title>Bioinformatics analysis of the strain L3 and L5.</title>
        <authorList>
            <person name="Li X."/>
        </authorList>
    </citation>
    <scope>NUCLEOTIDE SEQUENCE [LARGE SCALE GENOMIC DNA]</scope>
    <source>
        <strain evidence="2 3">L5</strain>
    </source>
</reference>
<evidence type="ECO:0000313" key="2">
    <source>
        <dbReference type="EMBL" id="KAA0014648.1"/>
    </source>
</evidence>
<protein>
    <submittedName>
        <fullName evidence="2">DUF2970 domain-containing protein</fullName>
    </submittedName>
</protein>
<name>A0A7V7G6H7_9GAMM</name>